<dbReference type="OrthoDB" id="7403919at2"/>
<dbReference type="RefSeq" id="WP_046348746.1">
    <property type="nucleotide sequence ID" value="NZ_BBWU01000040.1"/>
</dbReference>
<dbReference type="Proteomes" id="UP000033202">
    <property type="component" value="Unassembled WGS sequence"/>
</dbReference>
<dbReference type="AlphaFoldDB" id="A0A0E9MQX1"/>
<name>A0A0E9MQX1_9SPHN</name>
<evidence type="ECO:0000313" key="1">
    <source>
        <dbReference type="EMBL" id="GAO39934.1"/>
    </source>
</evidence>
<dbReference type="STRING" id="1219043.SCH01S_40_00310"/>
<protein>
    <submittedName>
        <fullName evidence="1">Uncharacterized protein</fullName>
    </submittedName>
</protein>
<gene>
    <name evidence="1" type="ORF">SCH01S_40_00310</name>
</gene>
<accession>A0A0E9MQX1</accession>
<dbReference type="EMBL" id="BBWU01000040">
    <property type="protein sequence ID" value="GAO39934.1"/>
    <property type="molecule type" value="Genomic_DNA"/>
</dbReference>
<evidence type="ECO:0000313" key="2">
    <source>
        <dbReference type="Proteomes" id="UP000033202"/>
    </source>
</evidence>
<comment type="caution">
    <text evidence="1">The sequence shown here is derived from an EMBL/GenBank/DDBJ whole genome shotgun (WGS) entry which is preliminary data.</text>
</comment>
<sequence>MAEWLYEAGIGEARAALVENGAITEVRIDRTDGRPRAGDILTARLTRKAGLAGRGEVELDGGTVALLAPIPTGLTEGSTVMIEIVREAIPERGNPKLPLARPADGPPRPAPALLDAIGAGGVPVRTLLPHGPDLLEAAGWSEVLEQAETGLVPFPGGLLRIALTPAMTVIDVDGELAPAELAVRGAAAAGKAIRLFDIGGSIGLDLPTLPDKRARQAAAEAIEAALPQPFERTAVNGFGFLQIVRRRVRPSLLELIQSDPVQAAALALLRRLEREPLPGPDHVLAPAPVARLINRRDDWTAELARRRGRAIRIEPS</sequence>
<reference evidence="1 2" key="1">
    <citation type="submission" date="2015-04" db="EMBL/GenBank/DDBJ databases">
        <title>Whole genome shotgun sequence of Sphingomonas changbaiensis NBRC 104936.</title>
        <authorList>
            <person name="Katano-Makiyama Y."/>
            <person name="Hosoyama A."/>
            <person name="Hashimoto M."/>
            <person name="Noguchi M."/>
            <person name="Tsuchikane K."/>
            <person name="Ohji S."/>
            <person name="Yamazoe A."/>
            <person name="Ichikawa N."/>
            <person name="Kimura A."/>
            <person name="Fujita N."/>
        </authorList>
    </citation>
    <scope>NUCLEOTIDE SEQUENCE [LARGE SCALE GENOMIC DNA]</scope>
    <source>
        <strain evidence="1 2">NBRC 104936</strain>
    </source>
</reference>
<keyword evidence="2" id="KW-1185">Reference proteome</keyword>
<proteinExistence type="predicted"/>
<organism evidence="1 2">
    <name type="scientific">Sphingomonas changbaiensis NBRC 104936</name>
    <dbReference type="NCBI Taxonomy" id="1219043"/>
    <lineage>
        <taxon>Bacteria</taxon>
        <taxon>Pseudomonadati</taxon>
        <taxon>Pseudomonadota</taxon>
        <taxon>Alphaproteobacteria</taxon>
        <taxon>Sphingomonadales</taxon>
        <taxon>Sphingomonadaceae</taxon>
        <taxon>Sphingomonas</taxon>
    </lineage>
</organism>